<comment type="caution">
    <text evidence="3">The sequence shown here is derived from an EMBL/GenBank/DDBJ whole genome shotgun (WGS) entry which is preliminary data.</text>
</comment>
<dbReference type="EMBL" id="JABXJJ020000027">
    <property type="protein sequence ID" value="MDI5971970.1"/>
    <property type="molecule type" value="Genomic_DNA"/>
</dbReference>
<protein>
    <recommendedName>
        <fullName evidence="1">Protein kinase domain-containing protein</fullName>
    </recommendedName>
</protein>
<evidence type="ECO:0000313" key="2">
    <source>
        <dbReference type="EMBL" id="MDI5966068.1"/>
    </source>
</evidence>
<dbReference type="Proteomes" id="UP001156398">
    <property type="component" value="Unassembled WGS sequence"/>
</dbReference>
<accession>A0AA90KHK7</accession>
<organism evidence="3">
    <name type="scientific">Streptantibioticus silvisoli</name>
    <dbReference type="NCBI Taxonomy" id="2705255"/>
    <lineage>
        <taxon>Bacteria</taxon>
        <taxon>Bacillati</taxon>
        <taxon>Actinomycetota</taxon>
        <taxon>Actinomycetes</taxon>
        <taxon>Kitasatosporales</taxon>
        <taxon>Streptomycetaceae</taxon>
        <taxon>Streptantibioticus</taxon>
    </lineage>
</organism>
<dbReference type="Gene3D" id="1.10.510.10">
    <property type="entry name" value="Transferase(Phosphotransferase) domain 1"/>
    <property type="match status" value="1"/>
</dbReference>
<dbReference type="GO" id="GO:0004672">
    <property type="term" value="F:protein kinase activity"/>
    <property type="evidence" value="ECO:0007669"/>
    <property type="project" value="InterPro"/>
</dbReference>
<dbReference type="InterPro" id="IPR000719">
    <property type="entry name" value="Prot_kinase_dom"/>
</dbReference>
<dbReference type="SUPFAM" id="SSF56112">
    <property type="entry name" value="Protein kinase-like (PK-like)"/>
    <property type="match status" value="1"/>
</dbReference>
<gene>
    <name evidence="2" type="ORF">POF43_025625</name>
    <name evidence="3" type="ORF">POF50_021970</name>
</gene>
<keyword evidence="4" id="KW-1185">Reference proteome</keyword>
<evidence type="ECO:0000313" key="3">
    <source>
        <dbReference type="EMBL" id="MDI5971970.1"/>
    </source>
</evidence>
<proteinExistence type="predicted"/>
<sequence length="270" mass="29335">MPTAHIPALHLAEAAAETLGLRTAPEHVTGRKGADIWHLENWAVKTAVPGARGHLDHEAAVYDLLHRQGLRPGSQSGYGDAGRWLAIPWLDGSSIWDLFAPARNGTATPAEREGMRRAADAMFDALHQLHAAGWLHGDVQPENAVVLPDGHVEFIDYDLAHHPDLPLPFPYRAGLVHVISPHIARQLAATGEDEAVTCTPQDDRHAAGAGLSWAWTGHWPTAYRGPDDGPHADLFQDIAAGRRRDITADRPWPDPHLEGLITAATRGCDR</sequence>
<reference evidence="3 4" key="1">
    <citation type="submission" date="2023-05" db="EMBL/GenBank/DDBJ databases">
        <title>Streptantibioticus silvisoli sp. nov., acidotolerant actinomycetes 1 from pine litter.</title>
        <authorList>
            <person name="Swiecimska M."/>
            <person name="Golinska P."/>
            <person name="Sangal V."/>
            <person name="Wachnowicz B."/>
            <person name="Goodfellow M."/>
        </authorList>
    </citation>
    <scope>NUCLEOTIDE SEQUENCE</scope>
    <source>
        <strain evidence="3">SL13</strain>
        <strain evidence="2 4">SL54</strain>
    </source>
</reference>
<dbReference type="GO" id="GO:0005524">
    <property type="term" value="F:ATP binding"/>
    <property type="evidence" value="ECO:0007669"/>
    <property type="project" value="InterPro"/>
</dbReference>
<dbReference type="RefSeq" id="WP_271318308.1">
    <property type="nucleotide sequence ID" value="NZ_JAAGKO020000045.1"/>
</dbReference>
<dbReference type="PROSITE" id="PS50011">
    <property type="entry name" value="PROTEIN_KINASE_DOM"/>
    <property type="match status" value="1"/>
</dbReference>
<evidence type="ECO:0000313" key="4">
    <source>
        <dbReference type="Proteomes" id="UP001156398"/>
    </source>
</evidence>
<dbReference type="InterPro" id="IPR011009">
    <property type="entry name" value="Kinase-like_dom_sf"/>
</dbReference>
<dbReference type="AlphaFoldDB" id="A0AA90KHK7"/>
<name>A0AA90KHK7_9ACTN</name>
<feature type="domain" description="Protein kinase" evidence="1">
    <location>
        <begin position="1"/>
        <end position="270"/>
    </location>
</feature>
<dbReference type="EMBL" id="JAAGKO020000045">
    <property type="protein sequence ID" value="MDI5966068.1"/>
    <property type="molecule type" value="Genomic_DNA"/>
</dbReference>
<evidence type="ECO:0000259" key="1">
    <source>
        <dbReference type="PROSITE" id="PS50011"/>
    </source>
</evidence>